<proteinExistence type="predicted"/>
<sequence>MFCYLFEAKSIQSYLFRNGKLKDVIAASERLDRLVDSSESSVLHYVLNNAGLISDLLSPDMEEKAGLIRFLRCKGGAFYAYCAEEAPLVQLRSLWTLSIQQLFPTLEFTDALTEAPSLREAVSAGHKQLAADRNAPVIKLPFASAITSRYQRTGAVRVPVIEDAKRASLKSELEDDTFDLDTSLHRQAYQVIGLRNTSPLQQRFTPTGHDEIYYPINIEEDFAFSASGVIGDNSDAAKDIALIHIDGNGLGILLMAMRDALEGKTDEEYRKGFRLFSESLGEATIQAAREATAVVYEHGRYNKDGKTYLPMRPLVLGGDDLTLLCRADLALEYSRVFCQTFKKASEQCLKPLFRQYLKKTSLKPFLTASGGVLFHKAGHPFTHSHHLVESLCDAAKKLTKSVNETDKQVGPAALAIFRLSNAVSDDFEQLHKQTYQFDLDNKRSIAYAQSAFFVEPQGQRGSLELLQRLAKCCRQRGAVMPMNRWRQMATWLSQGNFAEADRLYERAMSLTTQPMLREELEEMLRAFAPEGKATGWFWHKEKGVSESIIGDLLIVDHFRPVEAPVSKEAEL</sequence>
<dbReference type="InterPro" id="IPR043128">
    <property type="entry name" value="Rev_trsase/Diguanyl_cyclase"/>
</dbReference>
<evidence type="ECO:0000259" key="3">
    <source>
        <dbReference type="Pfam" id="PF22335"/>
    </source>
</evidence>
<gene>
    <name evidence="4" type="ORF">BIT28_09105</name>
</gene>
<accession>A0A1Q9GIP0</accession>
<dbReference type="Proteomes" id="UP000186905">
    <property type="component" value="Unassembled WGS sequence"/>
</dbReference>
<keyword evidence="1" id="KW-0547">Nucleotide-binding</keyword>
<dbReference type="EMBL" id="MJIL01000084">
    <property type="protein sequence ID" value="OLQ74326.1"/>
    <property type="molecule type" value="Genomic_DNA"/>
</dbReference>
<keyword evidence="5" id="KW-1185">Reference proteome</keyword>
<comment type="caution">
    <text evidence="4">The sequence shown here is derived from an EMBL/GenBank/DDBJ whole genome shotgun (WGS) entry which is preliminary data.</text>
</comment>
<keyword evidence="2" id="KW-0051">Antiviral defense</keyword>
<protein>
    <recommendedName>
        <fullName evidence="3">Cas10/Cmr2 second palm domain-containing protein</fullName>
    </recommendedName>
</protein>
<evidence type="ECO:0000313" key="5">
    <source>
        <dbReference type="Proteomes" id="UP000186905"/>
    </source>
</evidence>
<dbReference type="AlphaFoldDB" id="A0A1Q9GIP0"/>
<name>A0A1Q9GIP0_9GAMM</name>
<organism evidence="4 5">
    <name type="scientific">Photobacterium proteolyticum</name>
    <dbReference type="NCBI Taxonomy" id="1903952"/>
    <lineage>
        <taxon>Bacteria</taxon>
        <taxon>Pseudomonadati</taxon>
        <taxon>Pseudomonadota</taxon>
        <taxon>Gammaproteobacteria</taxon>
        <taxon>Vibrionales</taxon>
        <taxon>Vibrionaceae</taxon>
        <taxon>Photobacterium</taxon>
    </lineage>
</organism>
<evidence type="ECO:0000256" key="1">
    <source>
        <dbReference type="ARBA" id="ARBA00022741"/>
    </source>
</evidence>
<dbReference type="Gene3D" id="3.30.70.270">
    <property type="match status" value="1"/>
</dbReference>
<reference evidence="4 5" key="1">
    <citation type="submission" date="2016-09" db="EMBL/GenBank/DDBJ databases">
        <title>Photobacterium proteolyticum sp. nov. a protease producing bacterium isolated from ocean sediments of Laizhou Bay.</title>
        <authorList>
            <person name="Li Y."/>
        </authorList>
    </citation>
    <scope>NUCLEOTIDE SEQUENCE [LARGE SCALE GENOMIC DNA]</scope>
    <source>
        <strain evidence="4 5">13-12</strain>
    </source>
</reference>
<dbReference type="Pfam" id="PF22335">
    <property type="entry name" value="Cas10-Cmr2_palm2"/>
    <property type="match status" value="1"/>
</dbReference>
<evidence type="ECO:0000313" key="4">
    <source>
        <dbReference type="EMBL" id="OLQ74326.1"/>
    </source>
</evidence>
<evidence type="ECO:0000256" key="2">
    <source>
        <dbReference type="ARBA" id="ARBA00023118"/>
    </source>
</evidence>
<dbReference type="STRING" id="1903952.BIT28_09105"/>
<dbReference type="OrthoDB" id="442064at2"/>
<dbReference type="RefSeq" id="WP_075765807.1">
    <property type="nucleotide sequence ID" value="NZ_MJIL01000084.1"/>
</dbReference>
<dbReference type="InterPro" id="IPR054767">
    <property type="entry name" value="Cas10-Cmr2_palm2"/>
</dbReference>
<feature type="domain" description="Cas10/Cmr2 second palm" evidence="3">
    <location>
        <begin position="240"/>
        <end position="399"/>
    </location>
</feature>